<organism evidence="2 3">
    <name type="scientific">Saccharothrix espanaensis (strain ATCC 51144 / DSM 44229 / JCM 9112 / NBRC 15066 / NRRL 15764)</name>
    <dbReference type="NCBI Taxonomy" id="1179773"/>
    <lineage>
        <taxon>Bacteria</taxon>
        <taxon>Bacillati</taxon>
        <taxon>Actinomycetota</taxon>
        <taxon>Actinomycetes</taxon>
        <taxon>Pseudonocardiales</taxon>
        <taxon>Pseudonocardiaceae</taxon>
        <taxon>Saccharothrix</taxon>
    </lineage>
</organism>
<accession>K0KAM5</accession>
<dbReference type="RefSeq" id="WP_015103769.1">
    <property type="nucleotide sequence ID" value="NC_019673.1"/>
</dbReference>
<dbReference type="Proteomes" id="UP000006281">
    <property type="component" value="Chromosome"/>
</dbReference>
<sequence>MTVPGRLEGTAESEAVGERAPVTPTLPFKSALMDRAGARTRFQADARAVRRGRL</sequence>
<dbReference type="STRING" id="1179773.BN6_64150"/>
<gene>
    <name evidence="2" type="ordered locus">BN6_64150</name>
</gene>
<evidence type="ECO:0000256" key="1">
    <source>
        <dbReference type="SAM" id="MobiDB-lite"/>
    </source>
</evidence>
<dbReference type="OrthoDB" id="5932488at2"/>
<dbReference type="AlphaFoldDB" id="K0KAM5"/>
<reference evidence="2 3" key="1">
    <citation type="journal article" date="2012" name="BMC Genomics">
        <title>Complete genome sequence of Saccharothrix espanaensis DSM 44229T and comparison to the other completely sequenced Pseudonocardiaceae.</title>
        <authorList>
            <person name="Strobel T."/>
            <person name="Al-Dilaimi A."/>
            <person name="Blom J."/>
            <person name="Gessner A."/>
            <person name="Kalinowski J."/>
            <person name="Luzhetska M."/>
            <person name="Puhler A."/>
            <person name="Szczepanowski R."/>
            <person name="Bechthold A."/>
            <person name="Ruckert C."/>
        </authorList>
    </citation>
    <scope>NUCLEOTIDE SEQUENCE [LARGE SCALE GENOMIC DNA]</scope>
    <source>
        <strain evidence="3">ATCC 51144 / DSM 44229 / JCM 9112 / NBRC 15066 / NRRL 15764</strain>
    </source>
</reference>
<proteinExistence type="predicted"/>
<dbReference type="HOGENOM" id="CLU_3047742_0_0_11"/>
<evidence type="ECO:0000313" key="3">
    <source>
        <dbReference type="Proteomes" id="UP000006281"/>
    </source>
</evidence>
<dbReference type="EMBL" id="HE804045">
    <property type="protein sequence ID" value="CCH33658.1"/>
    <property type="molecule type" value="Genomic_DNA"/>
</dbReference>
<dbReference type="KEGG" id="sesp:BN6_64150"/>
<feature type="region of interest" description="Disordered" evidence="1">
    <location>
        <begin position="1"/>
        <end position="28"/>
    </location>
</feature>
<protein>
    <submittedName>
        <fullName evidence="2">Uncharacterized protein</fullName>
    </submittedName>
</protein>
<name>K0KAM5_SACES</name>
<evidence type="ECO:0000313" key="2">
    <source>
        <dbReference type="EMBL" id="CCH33658.1"/>
    </source>
</evidence>
<keyword evidence="3" id="KW-1185">Reference proteome</keyword>
<dbReference type="PATRIC" id="fig|1179773.3.peg.6465"/>